<evidence type="ECO:0000313" key="4">
    <source>
        <dbReference type="Proteomes" id="UP001303532"/>
    </source>
</evidence>
<dbReference type="Gene3D" id="1.10.1660.10">
    <property type="match status" value="1"/>
</dbReference>
<evidence type="ECO:0000256" key="1">
    <source>
        <dbReference type="ARBA" id="ARBA00023125"/>
    </source>
</evidence>
<dbReference type="InterPro" id="IPR011256">
    <property type="entry name" value="Reg_factor_effector_dom_sf"/>
</dbReference>
<proteinExistence type="predicted"/>
<dbReference type="PANTHER" id="PTHR30204">
    <property type="entry name" value="REDOX-CYCLING DRUG-SENSING TRANSCRIPTIONAL ACTIVATOR SOXR"/>
    <property type="match status" value="1"/>
</dbReference>
<evidence type="ECO:0000313" key="3">
    <source>
        <dbReference type="EMBL" id="WOV83624.1"/>
    </source>
</evidence>
<name>A0ABZ0KUD3_9BACL</name>
<dbReference type="Gene3D" id="3.20.80.10">
    <property type="entry name" value="Regulatory factor, effector binding domain"/>
    <property type="match status" value="1"/>
</dbReference>
<dbReference type="Pfam" id="PF06445">
    <property type="entry name" value="GyrI-like"/>
    <property type="match status" value="1"/>
</dbReference>
<organism evidence="3 4">
    <name type="scientific">Sporosarcina jeotgali</name>
    <dbReference type="NCBI Taxonomy" id="3020056"/>
    <lineage>
        <taxon>Bacteria</taxon>
        <taxon>Bacillati</taxon>
        <taxon>Bacillota</taxon>
        <taxon>Bacilli</taxon>
        <taxon>Bacillales</taxon>
        <taxon>Caryophanaceae</taxon>
        <taxon>Sporosarcina</taxon>
    </lineage>
</organism>
<dbReference type="Proteomes" id="UP001303532">
    <property type="component" value="Chromosome"/>
</dbReference>
<dbReference type="EMBL" id="CP116341">
    <property type="protein sequence ID" value="WOV83624.1"/>
    <property type="molecule type" value="Genomic_DNA"/>
</dbReference>
<gene>
    <name evidence="3" type="ORF">PGH26_12135</name>
</gene>
<evidence type="ECO:0000259" key="2">
    <source>
        <dbReference type="PROSITE" id="PS50937"/>
    </source>
</evidence>
<keyword evidence="1" id="KW-0238">DNA-binding</keyword>
<dbReference type="InterPro" id="IPR000551">
    <property type="entry name" value="MerR-type_HTH_dom"/>
</dbReference>
<keyword evidence="4" id="KW-1185">Reference proteome</keyword>
<accession>A0ABZ0KUD3</accession>
<dbReference type="InterPro" id="IPR029442">
    <property type="entry name" value="GyrI-like"/>
</dbReference>
<protein>
    <submittedName>
        <fullName evidence="3">MerR family transcriptional regulator</fullName>
    </submittedName>
</protein>
<reference evidence="3 4" key="1">
    <citation type="submission" date="2023-01" db="EMBL/GenBank/DDBJ databases">
        <title>Sporosarcina sp. nov., isolated from Korean tranditional fermented seafood 'Jeotgal'.</title>
        <authorList>
            <person name="Yang A.-I."/>
        </authorList>
    </citation>
    <scope>NUCLEOTIDE SEQUENCE [LARGE SCALE GENOMIC DNA]</scope>
    <source>
        <strain evidence="3 4">B2O-1</strain>
    </source>
</reference>
<dbReference type="InterPro" id="IPR009061">
    <property type="entry name" value="DNA-bd_dom_put_sf"/>
</dbReference>
<dbReference type="SUPFAM" id="SSF46955">
    <property type="entry name" value="Putative DNA-binding domain"/>
    <property type="match status" value="1"/>
</dbReference>
<feature type="domain" description="HTH merR-type" evidence="2">
    <location>
        <begin position="8"/>
        <end position="77"/>
    </location>
</feature>
<dbReference type="SUPFAM" id="SSF55136">
    <property type="entry name" value="Probable bacterial effector-binding domain"/>
    <property type="match status" value="1"/>
</dbReference>
<dbReference type="PROSITE" id="PS50937">
    <property type="entry name" value="HTH_MERR_2"/>
    <property type="match status" value="1"/>
</dbReference>
<dbReference type="Pfam" id="PF13411">
    <property type="entry name" value="MerR_1"/>
    <property type="match status" value="1"/>
</dbReference>
<dbReference type="RefSeq" id="WP_323691316.1">
    <property type="nucleotide sequence ID" value="NZ_CP116341.1"/>
</dbReference>
<dbReference type="InterPro" id="IPR047057">
    <property type="entry name" value="MerR_fam"/>
</dbReference>
<dbReference type="PANTHER" id="PTHR30204:SF85">
    <property type="entry name" value="MULTIDRUG-EFFLUX TRANSPORTER 2 REGULATOR"/>
    <property type="match status" value="1"/>
</dbReference>
<sequence length="271" mass="31678">MKKQDQLLFTAGQFAKLHNLNKRTLHYYDDIGLFSPIHVGENGYRYYSYSQSPTLEMLLTLRELNMSIEEVTLFMKNRSAQSFQEIITSKKKEIATSIDRLRQLKRLLTSKEEMLNLAAHSELTQIELIECKEELLILGPSLSGVEDEDYMSILLKESKKIRDSRFFNKTYGTMISSEKLKTHNFDDYHCFFTKVDKLPKDFNVHIKPAGRYIQAFCKGNWDHLPETYEHILKFAKKQGVTLTGYSYEVGINEMVINSIDEYVTHILVQYE</sequence>
<dbReference type="SMART" id="SM00422">
    <property type="entry name" value="HTH_MERR"/>
    <property type="match status" value="1"/>
</dbReference>